<dbReference type="eggNOG" id="COG0776">
    <property type="taxonomic scope" value="Bacteria"/>
</dbReference>
<dbReference type="PRINTS" id="PR01727">
    <property type="entry name" value="DNABINDINGHU"/>
</dbReference>
<dbReference type="PANTHER" id="PTHR33175">
    <property type="entry name" value="DNA-BINDING PROTEIN HU"/>
    <property type="match status" value="1"/>
</dbReference>
<dbReference type="Proteomes" id="UP000011541">
    <property type="component" value="Chromosome"/>
</dbReference>
<evidence type="ECO:0000256" key="4">
    <source>
        <dbReference type="RuleBase" id="RU003939"/>
    </source>
</evidence>
<evidence type="ECO:0000256" key="3">
    <source>
        <dbReference type="ARBA" id="ARBA00023125"/>
    </source>
</evidence>
<dbReference type="SUPFAM" id="SSF47729">
    <property type="entry name" value="IHF-like DNA-binding proteins"/>
    <property type="match status" value="1"/>
</dbReference>
<dbReference type="GO" id="GO:0030261">
    <property type="term" value="P:chromosome condensation"/>
    <property type="evidence" value="ECO:0007669"/>
    <property type="project" value="UniProtKB-KW"/>
</dbReference>
<dbReference type="RefSeq" id="WP_015397100.1">
    <property type="nucleotide sequence ID" value="NC_020299.1"/>
</dbReference>
<evidence type="ECO:0000256" key="2">
    <source>
        <dbReference type="ARBA" id="ARBA00023067"/>
    </source>
</evidence>
<keyword evidence="2" id="KW-0226">DNA condensation</keyword>
<dbReference type="Gene3D" id="4.10.520.10">
    <property type="entry name" value="IHF-like DNA-binding proteins"/>
    <property type="match status" value="1"/>
</dbReference>
<keyword evidence="3" id="KW-0238">DNA-binding</keyword>
<dbReference type="PATRIC" id="fig|1208920.3.peg.404"/>
<evidence type="ECO:0000313" key="6">
    <source>
        <dbReference type="Proteomes" id="UP000011541"/>
    </source>
</evidence>
<keyword evidence="6" id="KW-1185">Reference proteome</keyword>
<dbReference type="GO" id="GO:0030527">
    <property type="term" value="F:structural constituent of chromatin"/>
    <property type="evidence" value="ECO:0007669"/>
    <property type="project" value="InterPro"/>
</dbReference>
<dbReference type="STRING" id="1208920.CONE_0664"/>
<dbReference type="GO" id="GO:0005829">
    <property type="term" value="C:cytosol"/>
    <property type="evidence" value="ECO:0007669"/>
    <property type="project" value="TreeGrafter"/>
</dbReference>
<dbReference type="OrthoDB" id="9804203at2"/>
<accession>M1LZ59</accession>
<dbReference type="PANTHER" id="PTHR33175:SF3">
    <property type="entry name" value="DNA-BINDING PROTEIN HU-BETA"/>
    <property type="match status" value="1"/>
</dbReference>
<dbReference type="CDD" id="cd13836">
    <property type="entry name" value="IHF_B"/>
    <property type="match status" value="1"/>
</dbReference>
<protein>
    <submittedName>
        <fullName evidence="5">Integration host factor subunit beta</fullName>
    </submittedName>
</protein>
<comment type="similarity">
    <text evidence="1 4">Belongs to the bacterial histone-like protein family.</text>
</comment>
<dbReference type="InterPro" id="IPR000119">
    <property type="entry name" value="Hist_DNA-bd"/>
</dbReference>
<reference evidence="5 6" key="1">
    <citation type="journal article" date="2013" name="Genome Biol. Evol.">
        <title>Genome evolution and phylogenomic analysis of candidatus kinetoplastibacterium, the betaproteobacterial endosymbionts of strigomonas and angomonas.</title>
        <authorList>
            <person name="Alves J.M."/>
            <person name="Serrano M.G."/>
            <person name="Maia da Silva F."/>
            <person name="Voegtly L.J."/>
            <person name="Matveyev A.V."/>
            <person name="Teixeira M.M."/>
            <person name="Camargo E.P."/>
            <person name="Buck G.A."/>
        </authorList>
    </citation>
    <scope>NUCLEOTIDE SEQUENCE [LARGE SCALE GENOMIC DNA]</scope>
    <source>
        <strain evidence="5 6">TCC290E</strain>
    </source>
</reference>
<evidence type="ECO:0000313" key="5">
    <source>
        <dbReference type="EMBL" id="AGF48414.1"/>
    </source>
</evidence>
<gene>
    <name evidence="5" type="ORF">CONE_0664</name>
</gene>
<dbReference type="InterPro" id="IPR010992">
    <property type="entry name" value="IHF-like_DNA-bd_dom_sf"/>
</dbReference>
<dbReference type="AlphaFoldDB" id="M1LZ59"/>
<dbReference type="SMART" id="SM00411">
    <property type="entry name" value="BHL"/>
    <property type="match status" value="1"/>
</dbReference>
<proteinExistence type="inferred from homology"/>
<name>M1LZ59_9PROT</name>
<dbReference type="HOGENOM" id="CLU_105066_2_0_4"/>
<dbReference type="KEGG" id="kon:CONE_0664"/>
<evidence type="ECO:0000256" key="1">
    <source>
        <dbReference type="ARBA" id="ARBA00010529"/>
    </source>
</evidence>
<dbReference type="GO" id="GO:0003677">
    <property type="term" value="F:DNA binding"/>
    <property type="evidence" value="ECO:0007669"/>
    <property type="project" value="UniProtKB-KW"/>
</dbReference>
<organism evidence="5 6">
    <name type="scientific">Candidatus Kinetoplastidibacterium stringomonadis TCC290E</name>
    <dbReference type="NCBI Taxonomy" id="1208920"/>
    <lineage>
        <taxon>Bacteria</taxon>
        <taxon>Pseudomonadati</taxon>
        <taxon>Pseudomonadota</taxon>
        <taxon>Betaproteobacteria</taxon>
        <taxon>Candidatus Kinetoplastidibacterium</taxon>
    </lineage>
</organism>
<dbReference type="EMBL" id="CP003805">
    <property type="protein sequence ID" value="AGF48414.1"/>
    <property type="molecule type" value="Genomic_DNA"/>
</dbReference>
<sequence length="100" mass="11394">MTADSLKKIDLLNALSSRLDYISIHDLERAMKAILDIFEDCFASEKRIEIRGFGSFFTAKRCSRIARNPRSGEAIFVSDRLVPCFRPSKLLRNKLSVGKK</sequence>
<dbReference type="Pfam" id="PF00216">
    <property type="entry name" value="Bac_DNA_binding"/>
    <property type="match status" value="1"/>
</dbReference>